<dbReference type="Pfam" id="PF00534">
    <property type="entry name" value="Glycos_transf_1"/>
    <property type="match status" value="1"/>
</dbReference>
<evidence type="ECO:0000259" key="1">
    <source>
        <dbReference type="Pfam" id="PF00534"/>
    </source>
</evidence>
<dbReference type="SUPFAM" id="SSF53756">
    <property type="entry name" value="UDP-Glycosyltransferase/glycogen phosphorylase"/>
    <property type="match status" value="1"/>
</dbReference>
<organism evidence="2 3">
    <name type="scientific">Limnohabitans planktonicus II-D5</name>
    <dbReference type="NCBI Taxonomy" id="1293045"/>
    <lineage>
        <taxon>Bacteria</taxon>
        <taxon>Pseudomonadati</taxon>
        <taxon>Pseudomonadota</taxon>
        <taxon>Betaproteobacteria</taxon>
        <taxon>Burkholderiales</taxon>
        <taxon>Comamonadaceae</taxon>
        <taxon>Limnohabitans</taxon>
    </lineage>
</organism>
<sequence>MSAPPGFNLVGYATSPMGLGEDLRTFAAMLDHLGIAFSVIDVPTDVQGRVQVSWRHMTTQDHATSIFFMAATECERLVRLHPKLLTQPQKKVGYFLWELPDFPADQVPALQLMDHIWCPTRFVQQAFFAQSRQLTLALPLPVVQQAGRGVDFRKKLKIPAHAFVSLYMFDLHSTLQRKNPQAVLRVFLEMAQTCPDAYLILKISRWQNMGPDALNWLPRHPRIKVIKDTLEPSELSDLYASSDCYLSLHRSEGFGRTLVEALQNGLYLVCTDFSGPQDFVTAENTLLVNWTRSEVKAHDYPNLTVKSWWAEPDETHALKRLHEAREKSRTGRNLAGLALQQQFSYEGLANKYKPVLQTYLR</sequence>
<dbReference type="AlphaFoldDB" id="A0A2T7U8W5"/>
<protein>
    <recommendedName>
        <fullName evidence="1">Glycosyl transferase family 1 domain-containing protein</fullName>
    </recommendedName>
</protein>
<feature type="domain" description="Glycosyl transferase family 1" evidence="1">
    <location>
        <begin position="231"/>
        <end position="285"/>
    </location>
</feature>
<dbReference type="RefSeq" id="WP_083451042.1">
    <property type="nucleotide sequence ID" value="NZ_LFYT02000039.1"/>
</dbReference>
<proteinExistence type="predicted"/>
<dbReference type="CDD" id="cd01635">
    <property type="entry name" value="Glycosyltransferase_GTB-type"/>
    <property type="match status" value="1"/>
</dbReference>
<dbReference type="EMBL" id="LFYT02000039">
    <property type="protein sequence ID" value="PVE41126.1"/>
    <property type="molecule type" value="Genomic_DNA"/>
</dbReference>
<dbReference type="PANTHER" id="PTHR46656">
    <property type="entry name" value="PUTATIVE-RELATED"/>
    <property type="match status" value="1"/>
</dbReference>
<dbReference type="PANTHER" id="PTHR46656:SF3">
    <property type="entry name" value="PUTATIVE-RELATED"/>
    <property type="match status" value="1"/>
</dbReference>
<evidence type="ECO:0000313" key="2">
    <source>
        <dbReference type="EMBL" id="PVE41126.1"/>
    </source>
</evidence>
<dbReference type="GO" id="GO:0016757">
    <property type="term" value="F:glycosyltransferase activity"/>
    <property type="evidence" value="ECO:0007669"/>
    <property type="project" value="InterPro"/>
</dbReference>
<comment type="caution">
    <text evidence="2">The sequence shown here is derived from an EMBL/GenBank/DDBJ whole genome shotgun (WGS) entry which is preliminary data.</text>
</comment>
<dbReference type="Gene3D" id="3.40.50.2000">
    <property type="entry name" value="Glycogen Phosphorylase B"/>
    <property type="match status" value="1"/>
</dbReference>
<dbReference type="OrthoDB" id="9816564at2"/>
<keyword evidence="3" id="KW-1185">Reference proteome</keyword>
<gene>
    <name evidence="2" type="ORF">H663_018910</name>
</gene>
<dbReference type="Proteomes" id="UP000037507">
    <property type="component" value="Unassembled WGS sequence"/>
</dbReference>
<accession>A0A2T7U8W5</accession>
<name>A0A2T7U8W5_9BURK</name>
<reference evidence="2" key="1">
    <citation type="submission" date="2017-04" db="EMBL/GenBank/DDBJ databases">
        <title>Unexpected and diverse lifestyles within the genus Limnohabitans.</title>
        <authorList>
            <person name="Kasalicky V."/>
            <person name="Mehrshad M."/>
            <person name="Andrei S.-A."/>
            <person name="Salcher M."/>
            <person name="Kratochvilova H."/>
            <person name="Simek K."/>
            <person name="Ghai R."/>
        </authorList>
    </citation>
    <scope>NUCLEOTIDE SEQUENCE [LARGE SCALE GENOMIC DNA]</scope>
    <source>
        <strain evidence="2">II-D5</strain>
    </source>
</reference>
<dbReference type="InterPro" id="IPR001296">
    <property type="entry name" value="Glyco_trans_1"/>
</dbReference>
<evidence type="ECO:0000313" key="3">
    <source>
        <dbReference type="Proteomes" id="UP000037507"/>
    </source>
</evidence>
<dbReference type="STRING" id="1293045.H663_03080"/>